<name>A0A6D2HIJ0_9BRAS</name>
<feature type="domain" description="F-box associated beta-propeller type 3" evidence="1">
    <location>
        <begin position="16"/>
        <end position="97"/>
    </location>
</feature>
<keyword evidence="3" id="KW-1185">Reference proteome</keyword>
<dbReference type="EMBL" id="CACVBM020000222">
    <property type="protein sequence ID" value="CAA7016180.1"/>
    <property type="molecule type" value="Genomic_DNA"/>
</dbReference>
<accession>A0A6D2HIJ0</accession>
<proteinExistence type="predicted"/>
<gene>
    <name evidence="2" type="ORF">MERR_LOCUS3415</name>
</gene>
<comment type="caution">
    <text evidence="2">The sequence shown here is derived from an EMBL/GenBank/DDBJ whole genome shotgun (WGS) entry which is preliminary data.</text>
</comment>
<evidence type="ECO:0000259" key="1">
    <source>
        <dbReference type="Pfam" id="PF08268"/>
    </source>
</evidence>
<dbReference type="InterPro" id="IPR013187">
    <property type="entry name" value="F-box-assoc_dom_typ3"/>
</dbReference>
<reference evidence="2" key="1">
    <citation type="submission" date="2020-01" db="EMBL/GenBank/DDBJ databases">
        <authorList>
            <person name="Mishra B."/>
        </authorList>
    </citation>
    <scope>NUCLEOTIDE SEQUENCE [LARGE SCALE GENOMIC DNA]</scope>
</reference>
<dbReference type="Pfam" id="PF08268">
    <property type="entry name" value="FBA_3"/>
    <property type="match status" value="1"/>
</dbReference>
<dbReference type="AlphaFoldDB" id="A0A6D2HIJ0"/>
<sequence>MLQVPRKAGDVMTRVDKWVTQIDYGGKVTVFDFTYLKDKGEVDLWIVEDWRKKEWSMKTLVLQTCQMHLVVDIRMKPKGRILRDKVVLVPIKLVSPSAMIFEAMIYKYRIAGLASL</sequence>
<organism evidence="2 3">
    <name type="scientific">Microthlaspi erraticum</name>
    <dbReference type="NCBI Taxonomy" id="1685480"/>
    <lineage>
        <taxon>Eukaryota</taxon>
        <taxon>Viridiplantae</taxon>
        <taxon>Streptophyta</taxon>
        <taxon>Embryophyta</taxon>
        <taxon>Tracheophyta</taxon>
        <taxon>Spermatophyta</taxon>
        <taxon>Magnoliopsida</taxon>
        <taxon>eudicotyledons</taxon>
        <taxon>Gunneridae</taxon>
        <taxon>Pentapetalae</taxon>
        <taxon>rosids</taxon>
        <taxon>malvids</taxon>
        <taxon>Brassicales</taxon>
        <taxon>Brassicaceae</taxon>
        <taxon>Coluteocarpeae</taxon>
        <taxon>Microthlaspi</taxon>
    </lineage>
</organism>
<dbReference type="Proteomes" id="UP000467841">
    <property type="component" value="Unassembled WGS sequence"/>
</dbReference>
<dbReference type="OrthoDB" id="1112848at2759"/>
<evidence type="ECO:0000313" key="3">
    <source>
        <dbReference type="Proteomes" id="UP000467841"/>
    </source>
</evidence>
<evidence type="ECO:0000313" key="2">
    <source>
        <dbReference type="EMBL" id="CAA7016180.1"/>
    </source>
</evidence>
<protein>
    <recommendedName>
        <fullName evidence="1">F-box associated beta-propeller type 3 domain-containing protein</fullName>
    </recommendedName>
</protein>